<dbReference type="FunFam" id="3.40.50.1820:FF:000335">
    <property type="entry name" value="Carboxypeptidase"/>
    <property type="match status" value="1"/>
</dbReference>
<dbReference type="EC" id="3.4.16.-" evidence="5"/>
<dbReference type="VEuPathDB" id="VectorBase:ISCI011531"/>
<dbReference type="EMBL" id="GHJT01001877">
    <property type="protein sequence ID" value="MOY35848.1"/>
    <property type="molecule type" value="Transcribed_RNA"/>
</dbReference>
<accession>A0A4D5RFH0</accession>
<dbReference type="PANTHER" id="PTHR11802">
    <property type="entry name" value="SERINE PROTEASE FAMILY S10 SERINE CARBOXYPEPTIDASE"/>
    <property type="match status" value="1"/>
</dbReference>
<dbReference type="InterPro" id="IPR029058">
    <property type="entry name" value="AB_hydrolase_fold"/>
</dbReference>
<evidence type="ECO:0000256" key="1">
    <source>
        <dbReference type="ARBA" id="ARBA00009431"/>
    </source>
</evidence>
<dbReference type="VEuPathDB" id="VectorBase:ISCW011531"/>
<feature type="signal peptide" evidence="5">
    <location>
        <begin position="1"/>
        <end position="22"/>
    </location>
</feature>
<keyword evidence="2 5" id="KW-0121">Carboxypeptidase</keyword>
<proteinExistence type="inferred from homology"/>
<dbReference type="VEuPathDB" id="VectorBase:ISCP_026003"/>
<dbReference type="Gene3D" id="3.40.50.1820">
    <property type="entry name" value="alpha/beta hydrolase"/>
    <property type="match status" value="1"/>
</dbReference>
<keyword evidence="3 5" id="KW-0645">Protease</keyword>
<dbReference type="PROSITE" id="PS00131">
    <property type="entry name" value="CARBOXYPEPT_SER_SER"/>
    <property type="match status" value="1"/>
</dbReference>
<dbReference type="InterPro" id="IPR001563">
    <property type="entry name" value="Peptidase_S10"/>
</dbReference>
<keyword evidence="4 5" id="KW-0378">Hydrolase</keyword>
<keyword evidence="5" id="KW-0732">Signal</keyword>
<organism evidence="6">
    <name type="scientific">Ixodes scapularis</name>
    <name type="common">Black-legged tick</name>
    <name type="synonym">Deer tick</name>
    <dbReference type="NCBI Taxonomy" id="6945"/>
    <lineage>
        <taxon>Eukaryota</taxon>
        <taxon>Metazoa</taxon>
        <taxon>Ecdysozoa</taxon>
        <taxon>Arthropoda</taxon>
        <taxon>Chelicerata</taxon>
        <taxon>Arachnida</taxon>
        <taxon>Acari</taxon>
        <taxon>Parasitiformes</taxon>
        <taxon>Ixodida</taxon>
        <taxon>Ixodoidea</taxon>
        <taxon>Ixodidae</taxon>
        <taxon>Ixodinae</taxon>
        <taxon>Ixodes</taxon>
    </lineage>
</organism>
<evidence type="ECO:0000256" key="5">
    <source>
        <dbReference type="RuleBase" id="RU361156"/>
    </source>
</evidence>
<evidence type="ECO:0000256" key="4">
    <source>
        <dbReference type="ARBA" id="ARBA00022801"/>
    </source>
</evidence>
<feature type="chain" id="PRO_5019881603" description="Carboxypeptidase" evidence="5">
    <location>
        <begin position="23"/>
        <end position="468"/>
    </location>
</feature>
<name>A0A4D5RFH0_IXOSC</name>
<dbReference type="GO" id="GO:0004185">
    <property type="term" value="F:serine-type carboxypeptidase activity"/>
    <property type="evidence" value="ECO:0007669"/>
    <property type="project" value="UniProtKB-UniRule"/>
</dbReference>
<dbReference type="GO" id="GO:0006508">
    <property type="term" value="P:proteolysis"/>
    <property type="evidence" value="ECO:0007669"/>
    <property type="project" value="UniProtKB-KW"/>
</dbReference>
<dbReference type="SUPFAM" id="SSF53474">
    <property type="entry name" value="alpha/beta-Hydrolases"/>
    <property type="match status" value="1"/>
</dbReference>
<evidence type="ECO:0000256" key="3">
    <source>
        <dbReference type="ARBA" id="ARBA00022670"/>
    </source>
</evidence>
<reference evidence="6" key="1">
    <citation type="submission" date="2019-04" db="EMBL/GenBank/DDBJ databases">
        <title>An insight into the mialome of Ixodes scapularis.</title>
        <authorList>
            <person name="Ribeiro J.M."/>
            <person name="Mather T.N."/>
            <person name="Karim S."/>
        </authorList>
    </citation>
    <scope>NUCLEOTIDE SEQUENCE</scope>
</reference>
<dbReference type="GO" id="GO:1904715">
    <property type="term" value="P:negative regulation of chaperone-mediated autophagy"/>
    <property type="evidence" value="ECO:0007669"/>
    <property type="project" value="UniProtKB-ARBA"/>
</dbReference>
<protein>
    <recommendedName>
        <fullName evidence="5">Carboxypeptidase</fullName>
        <ecNumber evidence="5">3.4.16.-</ecNumber>
    </recommendedName>
</protein>
<dbReference type="Pfam" id="PF00450">
    <property type="entry name" value="Peptidase_S10"/>
    <property type="match status" value="1"/>
</dbReference>
<evidence type="ECO:0000313" key="6">
    <source>
        <dbReference type="EMBL" id="MOY35848.1"/>
    </source>
</evidence>
<dbReference type="AlphaFoldDB" id="A0A4D5RFH0"/>
<comment type="similarity">
    <text evidence="1 5">Belongs to the peptidase S10 family.</text>
</comment>
<dbReference type="GO" id="GO:0031647">
    <property type="term" value="P:regulation of protein stability"/>
    <property type="evidence" value="ECO:0007669"/>
    <property type="project" value="UniProtKB-ARBA"/>
</dbReference>
<sequence>MGTMMRYVTAALLAVVATPCVATYYPATLGAEVTTVPGLTEPYPYKHYSGYLTAGEGRQLHYWFFESHQSPSSDPVLLWMNGGPGCSSLVATVGELGPFRVGDLGLNMTLNPDTWVKVANVLFLEAPAGVGYSYDPTGVYVTDDTQTADDNYLAVQDFFEKYPEYKKNDFYIAGESYAGVYVPTLASRVLKNPNGVQFKGIAIGNGAVDFPILGNSLIFFGNYHGLFGQRLWNALTQHCCNGSQLAQDCNFGWDITDDKCNEAVDEANNIILHGGLNVYNLYDPCSYENEPEPVAFASPKKRSMSQHKAQRLIMKSLNRISSLNRADSPEPMNIDNPNCVSEEKRNLNSNRNDVKEALHVQETPAKWEPCSTKLNYTEQYLTVRDVVRELVDSGRLRTLFYNGDVDMACNFIGGEWFVQSLGYRSKSEYKTWKAGLVIGGFFETFEKNITFVTVKWPGLCRKDGPDTP</sequence>
<dbReference type="InterPro" id="IPR018202">
    <property type="entry name" value="Ser_caboxypep_ser_AS"/>
</dbReference>
<evidence type="ECO:0000256" key="2">
    <source>
        <dbReference type="ARBA" id="ARBA00022645"/>
    </source>
</evidence>
<dbReference type="OrthoDB" id="1022205at2759"/>
<dbReference type="PANTHER" id="PTHR11802:SF201">
    <property type="entry name" value="CARBOXYPEPTIDASE"/>
    <property type="match status" value="1"/>
</dbReference>
<dbReference type="PRINTS" id="PR00724">
    <property type="entry name" value="CRBOXYPTASEC"/>
</dbReference>